<keyword evidence="3" id="KW-0472">Membrane</keyword>
<evidence type="ECO:0000259" key="4">
    <source>
        <dbReference type="Pfam" id="PF00303"/>
    </source>
</evidence>
<keyword evidence="2" id="KW-0808">Transferase</keyword>
<dbReference type="Pfam" id="PF00303">
    <property type="entry name" value="Thymidylat_synt"/>
    <property type="match status" value="1"/>
</dbReference>
<evidence type="ECO:0000256" key="2">
    <source>
        <dbReference type="ARBA" id="ARBA00022679"/>
    </source>
</evidence>
<dbReference type="GO" id="GO:0004799">
    <property type="term" value="F:thymidylate synthase activity"/>
    <property type="evidence" value="ECO:0007669"/>
    <property type="project" value="TreeGrafter"/>
</dbReference>
<dbReference type="PANTHER" id="PTHR11548">
    <property type="entry name" value="THYMIDYLATE SYNTHASE 1"/>
    <property type="match status" value="1"/>
</dbReference>
<evidence type="ECO:0000256" key="3">
    <source>
        <dbReference type="SAM" id="Phobius"/>
    </source>
</evidence>
<dbReference type="InterPro" id="IPR045097">
    <property type="entry name" value="Thymidate_synth/dCMP_Mease"/>
</dbReference>
<evidence type="ECO:0000256" key="1">
    <source>
        <dbReference type="ARBA" id="ARBA00022603"/>
    </source>
</evidence>
<protein>
    <recommendedName>
        <fullName evidence="4">Thymidylate synthase/dCMP hydroxymethylase domain-containing protein</fullName>
    </recommendedName>
</protein>
<organism evidence="5">
    <name type="scientific">Ignisphaera aggregans</name>
    <dbReference type="NCBI Taxonomy" id="334771"/>
    <lineage>
        <taxon>Archaea</taxon>
        <taxon>Thermoproteota</taxon>
        <taxon>Thermoprotei</taxon>
        <taxon>Desulfurococcales</taxon>
        <taxon>Desulfurococcaceae</taxon>
        <taxon>Ignisphaera</taxon>
    </lineage>
</organism>
<dbReference type="GO" id="GO:0032259">
    <property type="term" value="P:methylation"/>
    <property type="evidence" value="ECO:0007669"/>
    <property type="project" value="UniProtKB-KW"/>
</dbReference>
<dbReference type="InterPro" id="IPR036926">
    <property type="entry name" value="Thymidate_synth/dCMP_Mease_sf"/>
</dbReference>
<dbReference type="GO" id="GO:0006231">
    <property type="term" value="P:dTMP biosynthetic process"/>
    <property type="evidence" value="ECO:0007669"/>
    <property type="project" value="TreeGrafter"/>
</dbReference>
<feature type="transmembrane region" description="Helical" evidence="3">
    <location>
        <begin position="65"/>
        <end position="88"/>
    </location>
</feature>
<feature type="domain" description="Thymidylate synthase/dCMP hydroxymethylase" evidence="4">
    <location>
        <begin position="167"/>
        <end position="300"/>
    </location>
</feature>
<proteinExistence type="predicted"/>
<evidence type="ECO:0000313" key="5">
    <source>
        <dbReference type="EMBL" id="HEW53028.1"/>
    </source>
</evidence>
<gene>
    <name evidence="5" type="ORF">ENO77_02495</name>
</gene>
<dbReference type="InterPro" id="IPR023451">
    <property type="entry name" value="Thymidate_synth/dCMP_Mease_dom"/>
</dbReference>
<comment type="caution">
    <text evidence="5">The sequence shown here is derived from an EMBL/GenBank/DDBJ whole genome shotgun (WGS) entry which is preliminary data.</text>
</comment>
<dbReference type="CDD" id="cd00351">
    <property type="entry name" value="TS_Pyrimidine_HMase"/>
    <property type="match status" value="1"/>
</dbReference>
<keyword evidence="1" id="KW-0489">Methyltransferase</keyword>
<keyword evidence="3" id="KW-0812">Transmembrane</keyword>
<reference evidence="5" key="1">
    <citation type="journal article" date="2020" name="mSystems">
        <title>Genome- and Community-Level Interaction Insights into Carbon Utilization and Element Cycling Functions of Hydrothermarchaeota in Hydrothermal Sediment.</title>
        <authorList>
            <person name="Zhou Z."/>
            <person name="Liu Y."/>
            <person name="Xu W."/>
            <person name="Pan J."/>
            <person name="Luo Z.H."/>
            <person name="Li M."/>
        </authorList>
    </citation>
    <scope>NUCLEOTIDE SEQUENCE [LARGE SCALE GENOMIC DNA]</scope>
    <source>
        <strain evidence="5">SpSt-16</strain>
    </source>
</reference>
<sequence length="332" mass="38626">MVSTLRLGVYVHSSYKKTSSKLLTCRMVQFVSSRYARESNHVTSDTSINLTINLTKGLCNQDLELYSLIACYYIIGTIWMVPSLVIYVRARILPEAWEASLVKLSEVGKVVYTEYNEKSIDAPAVIVVEEPFTEPRIHLKGIVAGSLKGLLDYVDEVIKGIHDNLVDKVGYTYHERLFTYRLPNGEVINQIQKVIEKLRKTSYTRRAQAITWQPWKDLETEHPPCLQRIWFRVIDGKLVMHVHMRSNDALKAAYMNMYAFTELQKYVASKVGAEVGYYLHIADSYHVYEKDWKWFNSFVEQIKSGYSRNRWRKTHEYLEMVSKLENIESKAL</sequence>
<dbReference type="GO" id="GO:0005829">
    <property type="term" value="C:cytosol"/>
    <property type="evidence" value="ECO:0007669"/>
    <property type="project" value="TreeGrafter"/>
</dbReference>
<name>A0A7C2VP14_9CREN</name>
<dbReference type="PANTHER" id="PTHR11548:SF1">
    <property type="entry name" value="THYMIDYLATE SYNTHASE 1"/>
    <property type="match status" value="1"/>
</dbReference>
<dbReference type="Gene3D" id="3.30.572.10">
    <property type="entry name" value="Thymidylate synthase/dCMP hydroxymethylase domain"/>
    <property type="match status" value="1"/>
</dbReference>
<dbReference type="EMBL" id="DSGT01000007">
    <property type="protein sequence ID" value="HEW53028.1"/>
    <property type="molecule type" value="Genomic_DNA"/>
</dbReference>
<dbReference type="AlphaFoldDB" id="A0A7C2VP14"/>
<dbReference type="SUPFAM" id="SSF55831">
    <property type="entry name" value="Thymidylate synthase/dCMP hydroxymethylase"/>
    <property type="match status" value="1"/>
</dbReference>
<keyword evidence="3" id="KW-1133">Transmembrane helix</keyword>
<accession>A0A7C2VP14</accession>